<organism evidence="2 3">
    <name type="scientific">Bradyrhizobium valentinum</name>
    <dbReference type="NCBI Taxonomy" id="1518501"/>
    <lineage>
        <taxon>Bacteria</taxon>
        <taxon>Pseudomonadati</taxon>
        <taxon>Pseudomonadota</taxon>
        <taxon>Alphaproteobacteria</taxon>
        <taxon>Hyphomicrobiales</taxon>
        <taxon>Nitrobacteraceae</taxon>
        <taxon>Bradyrhizobium</taxon>
    </lineage>
</organism>
<evidence type="ECO:0000313" key="2">
    <source>
        <dbReference type="EMBL" id="KRR09200.1"/>
    </source>
</evidence>
<accession>A0A0R3KSU1</accession>
<proteinExistence type="predicted"/>
<keyword evidence="1" id="KW-0812">Transmembrane</keyword>
<evidence type="ECO:0000313" key="3">
    <source>
        <dbReference type="Proteomes" id="UP000051913"/>
    </source>
</evidence>
<protein>
    <submittedName>
        <fullName evidence="2">Uncharacterized protein</fullName>
    </submittedName>
</protein>
<keyword evidence="1" id="KW-1133">Transmembrane helix</keyword>
<name>A0A0R3KSU1_9BRAD</name>
<comment type="caution">
    <text evidence="2">The sequence shown here is derived from an EMBL/GenBank/DDBJ whole genome shotgun (WGS) entry which is preliminary data.</text>
</comment>
<gene>
    <name evidence="2" type="ORF">CP49_09465</name>
</gene>
<sequence>MRNTNQWLLAAVLAALLVAATWYCVSVWRAAPSMPLYDSIIFGAAAILTLVSGCGLIALIFLGRRKGYDEPAHSKRTAARPW</sequence>
<feature type="transmembrane region" description="Helical" evidence="1">
    <location>
        <begin position="7"/>
        <end position="28"/>
    </location>
</feature>
<dbReference type="OrthoDB" id="7632567at2"/>
<dbReference type="STRING" id="1518501.CQ10_05960"/>
<dbReference type="EMBL" id="LLXX01000067">
    <property type="protein sequence ID" value="KRR09200.1"/>
    <property type="molecule type" value="Genomic_DNA"/>
</dbReference>
<dbReference type="AlphaFoldDB" id="A0A0R3KSU1"/>
<dbReference type="Proteomes" id="UP000051913">
    <property type="component" value="Unassembled WGS sequence"/>
</dbReference>
<dbReference type="RefSeq" id="WP_057850337.1">
    <property type="nucleotide sequence ID" value="NZ_LLXX01000067.1"/>
</dbReference>
<keyword evidence="1" id="KW-0472">Membrane</keyword>
<keyword evidence="3" id="KW-1185">Reference proteome</keyword>
<evidence type="ECO:0000256" key="1">
    <source>
        <dbReference type="SAM" id="Phobius"/>
    </source>
</evidence>
<reference evidence="2 3" key="1">
    <citation type="submission" date="2014-03" db="EMBL/GenBank/DDBJ databases">
        <title>Bradyrhizobium valentinum sp. nov., isolated from effective nodules of Lupinus mariae-josephae, a lupine endemic of basic-lime soils in Eastern Spain.</title>
        <authorList>
            <person name="Duran D."/>
            <person name="Rey L."/>
            <person name="Navarro A."/>
            <person name="Busquets A."/>
            <person name="Imperial J."/>
            <person name="Ruiz-Argueso T."/>
        </authorList>
    </citation>
    <scope>NUCLEOTIDE SEQUENCE [LARGE SCALE GENOMIC DNA]</scope>
    <source>
        <strain evidence="2 3">LmjM3</strain>
    </source>
</reference>
<feature type="transmembrane region" description="Helical" evidence="1">
    <location>
        <begin position="40"/>
        <end position="62"/>
    </location>
</feature>